<reference evidence="1 2" key="1">
    <citation type="submission" date="2024-11" db="EMBL/GenBank/DDBJ databases">
        <authorList>
            <person name="Mikucki A.G."/>
            <person name="Kahler C.M."/>
        </authorList>
    </citation>
    <scope>NUCLEOTIDE SEQUENCE [LARGE SCALE GENOMIC DNA]</scope>
    <source>
        <strain evidence="1 2">EXNM717</strain>
    </source>
</reference>
<evidence type="ECO:0000313" key="2">
    <source>
        <dbReference type="Proteomes" id="UP001621964"/>
    </source>
</evidence>
<name>A0ABW8Q5D8_9NEIS</name>
<dbReference type="Proteomes" id="UP001621964">
    <property type="component" value="Unassembled WGS sequence"/>
</dbReference>
<gene>
    <name evidence="1" type="ORF">ACI43T_09590</name>
</gene>
<dbReference type="EMBL" id="JBJGEB010000010">
    <property type="protein sequence ID" value="MFK7642739.1"/>
    <property type="molecule type" value="Genomic_DNA"/>
</dbReference>
<comment type="caution">
    <text evidence="1">The sequence shown here is derived from an EMBL/GenBank/DDBJ whole genome shotgun (WGS) entry which is preliminary data.</text>
</comment>
<protein>
    <submittedName>
        <fullName evidence="1">Uncharacterized protein</fullName>
    </submittedName>
</protein>
<proteinExistence type="predicted"/>
<dbReference type="RefSeq" id="WP_377079623.1">
    <property type="nucleotide sequence ID" value="NZ_JBJGEB010000010.1"/>
</dbReference>
<accession>A0ABW8Q5D8</accession>
<evidence type="ECO:0000313" key="1">
    <source>
        <dbReference type="EMBL" id="MFK7642739.1"/>
    </source>
</evidence>
<organism evidence="1 2">
    <name type="scientific">Neisseria oralis</name>
    <dbReference type="NCBI Taxonomy" id="1107316"/>
    <lineage>
        <taxon>Bacteria</taxon>
        <taxon>Pseudomonadati</taxon>
        <taxon>Pseudomonadota</taxon>
        <taxon>Betaproteobacteria</taxon>
        <taxon>Neisseriales</taxon>
        <taxon>Neisseriaceae</taxon>
        <taxon>Neisseria</taxon>
    </lineage>
</organism>
<keyword evidence="2" id="KW-1185">Reference proteome</keyword>
<sequence length="60" mass="6812">MAQDPTSFLNLKSLSGFQPNLHLPPEALSDGLLGKAVKTLYPRPCFYTRQHKERISSWPK</sequence>